<evidence type="ECO:0000313" key="2">
    <source>
        <dbReference type="EMBL" id="EFX74910.1"/>
    </source>
</evidence>
<reference evidence="2 3" key="1">
    <citation type="journal article" date="2011" name="Science">
        <title>The ecoresponsive genome of Daphnia pulex.</title>
        <authorList>
            <person name="Colbourne J.K."/>
            <person name="Pfrender M.E."/>
            <person name="Gilbert D."/>
            <person name="Thomas W.K."/>
            <person name="Tucker A."/>
            <person name="Oakley T.H."/>
            <person name="Tokishita S."/>
            <person name="Aerts A."/>
            <person name="Arnold G.J."/>
            <person name="Basu M.K."/>
            <person name="Bauer D.J."/>
            <person name="Caceres C.E."/>
            <person name="Carmel L."/>
            <person name="Casola C."/>
            <person name="Choi J.H."/>
            <person name="Detter J.C."/>
            <person name="Dong Q."/>
            <person name="Dusheyko S."/>
            <person name="Eads B.D."/>
            <person name="Frohlich T."/>
            <person name="Geiler-Samerotte K.A."/>
            <person name="Gerlach D."/>
            <person name="Hatcher P."/>
            <person name="Jogdeo S."/>
            <person name="Krijgsveld J."/>
            <person name="Kriventseva E.V."/>
            <person name="Kultz D."/>
            <person name="Laforsch C."/>
            <person name="Lindquist E."/>
            <person name="Lopez J."/>
            <person name="Manak J.R."/>
            <person name="Muller J."/>
            <person name="Pangilinan J."/>
            <person name="Patwardhan R.P."/>
            <person name="Pitluck S."/>
            <person name="Pritham E.J."/>
            <person name="Rechtsteiner A."/>
            <person name="Rho M."/>
            <person name="Rogozin I.B."/>
            <person name="Sakarya O."/>
            <person name="Salamov A."/>
            <person name="Schaack S."/>
            <person name="Shapiro H."/>
            <person name="Shiga Y."/>
            <person name="Skalitzky C."/>
            <person name="Smith Z."/>
            <person name="Souvorov A."/>
            <person name="Sung W."/>
            <person name="Tang Z."/>
            <person name="Tsuchiya D."/>
            <person name="Tu H."/>
            <person name="Vos H."/>
            <person name="Wang M."/>
            <person name="Wolf Y.I."/>
            <person name="Yamagata H."/>
            <person name="Yamada T."/>
            <person name="Ye Y."/>
            <person name="Shaw J.R."/>
            <person name="Andrews J."/>
            <person name="Crease T.J."/>
            <person name="Tang H."/>
            <person name="Lucas S.M."/>
            <person name="Robertson H.M."/>
            <person name="Bork P."/>
            <person name="Koonin E.V."/>
            <person name="Zdobnov E.M."/>
            <person name="Grigoriev I.V."/>
            <person name="Lynch M."/>
            <person name="Boore J.L."/>
        </authorList>
    </citation>
    <scope>NUCLEOTIDE SEQUENCE [LARGE SCALE GENOMIC DNA]</scope>
</reference>
<dbReference type="KEGG" id="dpx:DAPPUDRAFT_323867"/>
<keyword evidence="3" id="KW-1185">Reference proteome</keyword>
<evidence type="ECO:0000256" key="1">
    <source>
        <dbReference type="SAM" id="MobiDB-lite"/>
    </source>
</evidence>
<protein>
    <submittedName>
        <fullName evidence="2">Uncharacterized protein</fullName>
    </submittedName>
</protein>
<dbReference type="EMBL" id="GL732579">
    <property type="protein sequence ID" value="EFX74910.1"/>
    <property type="molecule type" value="Genomic_DNA"/>
</dbReference>
<dbReference type="OrthoDB" id="10405241at2759"/>
<accession>E9H004</accession>
<sequence length="112" mass="12874">MSYFTLMRGNETTAESSETDSEIDIPVNQLVQLVPHTHNSPTLEKTTVIDFDVQMFAENYSDQTSQIELDVETPTTDEWNDKDAVLHNKLPSEKSLMSKLAAWKIENHIERY</sequence>
<evidence type="ECO:0000313" key="3">
    <source>
        <dbReference type="Proteomes" id="UP000000305"/>
    </source>
</evidence>
<dbReference type="HOGENOM" id="CLU_2148359_0_0_1"/>
<feature type="region of interest" description="Disordered" evidence="1">
    <location>
        <begin position="1"/>
        <end position="21"/>
    </location>
</feature>
<organism evidence="2 3">
    <name type="scientific">Daphnia pulex</name>
    <name type="common">Water flea</name>
    <dbReference type="NCBI Taxonomy" id="6669"/>
    <lineage>
        <taxon>Eukaryota</taxon>
        <taxon>Metazoa</taxon>
        <taxon>Ecdysozoa</taxon>
        <taxon>Arthropoda</taxon>
        <taxon>Crustacea</taxon>
        <taxon>Branchiopoda</taxon>
        <taxon>Diplostraca</taxon>
        <taxon>Cladocera</taxon>
        <taxon>Anomopoda</taxon>
        <taxon>Daphniidae</taxon>
        <taxon>Daphnia</taxon>
    </lineage>
</organism>
<proteinExistence type="predicted"/>
<name>E9H004_DAPPU</name>
<dbReference type="InParanoid" id="E9H004"/>
<dbReference type="Proteomes" id="UP000000305">
    <property type="component" value="Unassembled WGS sequence"/>
</dbReference>
<dbReference type="AlphaFoldDB" id="E9H004"/>
<gene>
    <name evidence="2" type="ORF">DAPPUDRAFT_323867</name>
</gene>